<dbReference type="OrthoDB" id="2970430at2"/>
<dbReference type="EMBL" id="LRFC01000001">
    <property type="protein sequence ID" value="KZE68777.1"/>
    <property type="molecule type" value="Genomic_DNA"/>
</dbReference>
<reference evidence="2" key="1">
    <citation type="submission" date="2016-01" db="EMBL/GenBank/DDBJ databases">
        <title>Draft genome of Chromobacterium sp. F49.</title>
        <authorList>
            <person name="Hong K.W."/>
        </authorList>
    </citation>
    <scope>NUCLEOTIDE SEQUENCE [LARGE SCALE GENOMIC DNA]</scope>
    <source>
        <strain evidence="2">P7IIIA</strain>
    </source>
</reference>
<name>A0A163SD26_9BACL</name>
<dbReference type="RefSeq" id="WP_066236016.1">
    <property type="nucleotide sequence ID" value="NZ_LRFC01000001.1"/>
</dbReference>
<keyword evidence="2" id="KW-1185">Reference proteome</keyword>
<sequence length="74" mass="8949">MYVGNTIKVNRFNGEFFIISQKWLMEVVWNKYNMPLQDFLLSYDKSDSDYIFSMAETESIDFQVEYDEDYLYIG</sequence>
<dbReference type="AlphaFoldDB" id="A0A163SD26"/>
<evidence type="ECO:0000313" key="1">
    <source>
        <dbReference type="EMBL" id="KZE68777.1"/>
    </source>
</evidence>
<accession>A0A163SD26</accession>
<protein>
    <submittedName>
        <fullName evidence="1">Uncharacterized protein</fullName>
    </submittedName>
</protein>
<proteinExistence type="predicted"/>
<gene>
    <name evidence="1" type="ORF">AWM68_00405</name>
</gene>
<evidence type="ECO:0000313" key="2">
    <source>
        <dbReference type="Proteomes" id="UP000076567"/>
    </source>
</evidence>
<organism evidence="1 2">
    <name type="scientific">Fictibacillus phosphorivorans</name>
    <dbReference type="NCBI Taxonomy" id="1221500"/>
    <lineage>
        <taxon>Bacteria</taxon>
        <taxon>Bacillati</taxon>
        <taxon>Bacillota</taxon>
        <taxon>Bacilli</taxon>
        <taxon>Bacillales</taxon>
        <taxon>Fictibacillaceae</taxon>
        <taxon>Fictibacillus</taxon>
    </lineage>
</organism>
<comment type="caution">
    <text evidence="1">The sequence shown here is derived from an EMBL/GenBank/DDBJ whole genome shotgun (WGS) entry which is preliminary data.</text>
</comment>
<dbReference type="Proteomes" id="UP000076567">
    <property type="component" value="Unassembled WGS sequence"/>
</dbReference>